<accession>A0A0R3UQ71</accession>
<organism evidence="4">
    <name type="scientific">Mesocestoides corti</name>
    <name type="common">Flatworm</name>
    <dbReference type="NCBI Taxonomy" id="53468"/>
    <lineage>
        <taxon>Eukaryota</taxon>
        <taxon>Metazoa</taxon>
        <taxon>Spiralia</taxon>
        <taxon>Lophotrochozoa</taxon>
        <taxon>Platyhelminthes</taxon>
        <taxon>Cestoda</taxon>
        <taxon>Eucestoda</taxon>
        <taxon>Cyclophyllidea</taxon>
        <taxon>Mesocestoididae</taxon>
        <taxon>Mesocestoides</taxon>
    </lineage>
</organism>
<dbReference type="EMBL" id="UXSR01005943">
    <property type="protein sequence ID" value="VDD84018.1"/>
    <property type="molecule type" value="Genomic_DNA"/>
</dbReference>
<reference evidence="2 3" key="2">
    <citation type="submission" date="2018-10" db="EMBL/GenBank/DDBJ databases">
        <authorList>
            <consortium name="Pathogen Informatics"/>
        </authorList>
    </citation>
    <scope>NUCLEOTIDE SEQUENCE [LARGE SCALE GENOMIC DNA]</scope>
</reference>
<feature type="region of interest" description="Disordered" evidence="1">
    <location>
        <begin position="91"/>
        <end position="112"/>
    </location>
</feature>
<sequence>MACDSKLIDMSLDEIIKLNRRTQQVVGKKAGGYHGRLAVRSAAGTPPARPPTHKMYWQHRRRQKAIIRSQQLNQGKGLLIPVSCQVLTSTMPTSSNTAWPTSRRPDTGQGGKSNLSINRFYWYDVTGVVSSCRNQNSQELDQKLREFEM</sequence>
<evidence type="ECO:0000256" key="1">
    <source>
        <dbReference type="SAM" id="MobiDB-lite"/>
    </source>
</evidence>
<evidence type="ECO:0000313" key="4">
    <source>
        <dbReference type="WBParaSite" id="MCOS_0001002001-mRNA-1"/>
    </source>
</evidence>
<feature type="compositionally biased region" description="Polar residues" evidence="1">
    <location>
        <begin position="91"/>
        <end position="100"/>
    </location>
</feature>
<keyword evidence="3" id="KW-1185">Reference proteome</keyword>
<dbReference type="AlphaFoldDB" id="A0A0R3UQ71"/>
<name>A0A0R3UQ71_MESCO</name>
<dbReference type="Proteomes" id="UP000267029">
    <property type="component" value="Unassembled WGS sequence"/>
</dbReference>
<evidence type="ECO:0000313" key="3">
    <source>
        <dbReference type="Proteomes" id="UP000267029"/>
    </source>
</evidence>
<gene>
    <name evidence="2" type="ORF">MCOS_LOCUS10021</name>
</gene>
<protein>
    <submittedName>
        <fullName evidence="2 4">Uncharacterized protein</fullName>
    </submittedName>
</protein>
<reference evidence="4" key="1">
    <citation type="submission" date="2017-02" db="UniProtKB">
        <authorList>
            <consortium name="WormBaseParasite"/>
        </authorList>
    </citation>
    <scope>IDENTIFICATION</scope>
</reference>
<proteinExistence type="predicted"/>
<dbReference type="WBParaSite" id="MCOS_0001002001-mRNA-1">
    <property type="protein sequence ID" value="MCOS_0001002001-mRNA-1"/>
    <property type="gene ID" value="MCOS_0001002001"/>
</dbReference>
<evidence type="ECO:0000313" key="2">
    <source>
        <dbReference type="EMBL" id="VDD84018.1"/>
    </source>
</evidence>